<name>A0A2U9ICR6_9CREN</name>
<dbReference type="InterPro" id="IPR035996">
    <property type="entry name" value="4pyrrol_Methylase_sf"/>
</dbReference>
<dbReference type="EMBL" id="CP029289">
    <property type="protein sequence ID" value="AWR93807.1"/>
    <property type="molecule type" value="Genomic_DNA"/>
</dbReference>
<dbReference type="KEGG" id="abri:DFR85_03435"/>
<keyword evidence="2" id="KW-0169">Cobalamin biosynthesis</keyword>
<evidence type="ECO:0000256" key="1">
    <source>
        <dbReference type="ARBA" id="ARBA00004953"/>
    </source>
</evidence>
<proteinExistence type="predicted"/>
<dbReference type="PANTHER" id="PTHR43467">
    <property type="entry name" value="COBALT-PRECORRIN-2 C(20)-METHYLTRANSFERASE"/>
    <property type="match status" value="1"/>
</dbReference>
<keyword evidence="5" id="KW-1185">Reference proteome</keyword>
<feature type="domain" description="Tetrapyrrole methylase" evidence="3">
    <location>
        <begin position="17"/>
        <end position="199"/>
    </location>
</feature>
<evidence type="ECO:0000256" key="2">
    <source>
        <dbReference type="ARBA" id="ARBA00022573"/>
    </source>
</evidence>
<dbReference type="PANTHER" id="PTHR43467:SF2">
    <property type="entry name" value="COBALT-PRECORRIN-2 C(20)-METHYLTRANSFERASE"/>
    <property type="match status" value="1"/>
</dbReference>
<dbReference type="Gene3D" id="3.40.1010.10">
    <property type="entry name" value="Cobalt-precorrin-4 Transmethylase, Domain 1"/>
    <property type="match status" value="1"/>
</dbReference>
<protein>
    <recommendedName>
        <fullName evidence="3">Tetrapyrrole methylase domain-containing protein</fullName>
    </recommendedName>
</protein>
<gene>
    <name evidence="4" type="ORF">DFR85_03435</name>
</gene>
<dbReference type="InterPro" id="IPR014777">
    <property type="entry name" value="4pyrrole_Mease_sub1"/>
</dbReference>
<organism evidence="4 5">
    <name type="scientific">Acidianus brierleyi</name>
    <dbReference type="NCBI Taxonomy" id="41673"/>
    <lineage>
        <taxon>Archaea</taxon>
        <taxon>Thermoproteota</taxon>
        <taxon>Thermoprotei</taxon>
        <taxon>Sulfolobales</taxon>
        <taxon>Sulfolobaceae</taxon>
        <taxon>Acidianus</taxon>
    </lineage>
</organism>
<sequence length="220" mass="25466">MNRKKYFLSISLLLMRKIYAVGISPSIELITLKALELIKKAPVVLTYDSDFPFSMEEILKDKKIVKLKPSFNEPDVIEENIRVLKSLEEEWGVFLEIGDPSIRNPLFYHILGGYKDFEIETVPGVSSITAVFSKLGTHVRHFCMLGSEEEELLESLIDKCDLFVIVNIHKDHLKIFDKLKEHSYDITFVKNCCNKDEEISNEYKGDTYWIIAVARKEISR</sequence>
<evidence type="ECO:0000313" key="5">
    <source>
        <dbReference type="Proteomes" id="UP000248044"/>
    </source>
</evidence>
<dbReference type="AlphaFoldDB" id="A0A2U9ICR6"/>
<dbReference type="Proteomes" id="UP000248044">
    <property type="component" value="Chromosome"/>
</dbReference>
<dbReference type="SUPFAM" id="SSF53790">
    <property type="entry name" value="Tetrapyrrole methylase"/>
    <property type="match status" value="1"/>
</dbReference>
<dbReference type="InterPro" id="IPR000878">
    <property type="entry name" value="4pyrrol_Mease"/>
</dbReference>
<evidence type="ECO:0000313" key="4">
    <source>
        <dbReference type="EMBL" id="AWR93807.1"/>
    </source>
</evidence>
<dbReference type="Pfam" id="PF00590">
    <property type="entry name" value="TP_methylase"/>
    <property type="match status" value="1"/>
</dbReference>
<reference evidence="4 5" key="1">
    <citation type="submission" date="2018-05" db="EMBL/GenBank/DDBJ databases">
        <title>Complete Genome Sequences of Extremely Thermoacidophilic, Metal-Mobilizing Type-Strain Members of the Archaeal Family Sulfolobaceae: Acidianus brierleyi DSM-1651T, Acidianus sulfidivorans DSM-18786T, Metallosphaera hakonensis DSM-7519T, and Metallosphaera prunae DSM-10039T.</title>
        <authorList>
            <person name="Counts J.A."/>
            <person name="Kelly R.M."/>
        </authorList>
    </citation>
    <scope>NUCLEOTIDE SEQUENCE [LARGE SCALE GENOMIC DNA]</scope>
    <source>
        <strain evidence="4 5">DSM 1651</strain>
    </source>
</reference>
<evidence type="ECO:0000259" key="3">
    <source>
        <dbReference type="Pfam" id="PF00590"/>
    </source>
</evidence>
<dbReference type="GO" id="GO:0008168">
    <property type="term" value="F:methyltransferase activity"/>
    <property type="evidence" value="ECO:0007669"/>
    <property type="project" value="InterPro"/>
</dbReference>
<accession>A0A2U9ICR6</accession>
<dbReference type="GO" id="GO:0009236">
    <property type="term" value="P:cobalamin biosynthetic process"/>
    <property type="evidence" value="ECO:0007669"/>
    <property type="project" value="UniProtKB-KW"/>
</dbReference>
<comment type="pathway">
    <text evidence="1">Cofactor biosynthesis; adenosylcobalamin biosynthesis.</text>
</comment>